<dbReference type="SUPFAM" id="SSF51735">
    <property type="entry name" value="NAD(P)-binding Rossmann-fold domains"/>
    <property type="match status" value="1"/>
</dbReference>
<keyword evidence="7" id="KW-0520">NAD</keyword>
<accession>A0A1S1NKS5</accession>
<evidence type="ECO:0000259" key="11">
    <source>
        <dbReference type="SMART" id="SM00829"/>
    </source>
</evidence>
<keyword evidence="4 10" id="KW-0479">Metal-binding</keyword>
<dbReference type="Gene3D" id="3.90.180.10">
    <property type="entry name" value="Medium-chain alcohol dehydrogenases, catalytic domain"/>
    <property type="match status" value="1"/>
</dbReference>
<dbReference type="PANTHER" id="PTHR43880">
    <property type="entry name" value="ALCOHOL DEHYDROGENASE"/>
    <property type="match status" value="1"/>
</dbReference>
<evidence type="ECO:0000256" key="7">
    <source>
        <dbReference type="ARBA" id="ARBA00023027"/>
    </source>
</evidence>
<dbReference type="GO" id="GO:0004022">
    <property type="term" value="F:alcohol dehydrogenase (NAD+) activity"/>
    <property type="evidence" value="ECO:0007669"/>
    <property type="project" value="UniProtKB-EC"/>
</dbReference>
<dbReference type="Pfam" id="PF08240">
    <property type="entry name" value="ADH_N"/>
    <property type="match status" value="1"/>
</dbReference>
<dbReference type="EC" id="1.1.1.1" evidence="3"/>
<evidence type="ECO:0000256" key="4">
    <source>
        <dbReference type="ARBA" id="ARBA00022723"/>
    </source>
</evidence>
<reference evidence="13" key="3">
    <citation type="submission" date="2018-01" db="EMBL/GenBank/DDBJ databases">
        <authorList>
            <person name="Gaut B.S."/>
            <person name="Morton B.R."/>
            <person name="Clegg M.T."/>
            <person name="Duvall M.R."/>
        </authorList>
    </citation>
    <scope>NUCLEOTIDE SEQUENCE</scope>
    <source>
        <strain evidence="13">ATCC BAA-2683</strain>
    </source>
</reference>
<keyword evidence="5 10" id="KW-0862">Zinc</keyword>
<dbReference type="GO" id="GO:0046294">
    <property type="term" value="P:formaldehyde catabolic process"/>
    <property type="evidence" value="ECO:0007669"/>
    <property type="project" value="TreeGrafter"/>
</dbReference>
<dbReference type="RefSeq" id="WP_071019299.1">
    <property type="nucleotide sequence ID" value="NZ_MLQM01000001.1"/>
</dbReference>
<comment type="similarity">
    <text evidence="2 10">Belongs to the zinc-containing alcohol dehydrogenase family.</text>
</comment>
<evidence type="ECO:0000256" key="8">
    <source>
        <dbReference type="ARBA" id="ARBA00049164"/>
    </source>
</evidence>
<evidence type="ECO:0000313" key="12">
    <source>
        <dbReference type="EMBL" id="OHV06903.1"/>
    </source>
</evidence>
<dbReference type="NCBIfam" id="TIGR03989">
    <property type="entry name" value="Rxyl_3153"/>
    <property type="match status" value="1"/>
</dbReference>
<dbReference type="GO" id="GO:0051903">
    <property type="term" value="F:S-(hydroxymethyl)glutathione dehydrogenase [NAD(P)+] activity"/>
    <property type="evidence" value="ECO:0007669"/>
    <property type="project" value="TreeGrafter"/>
</dbReference>
<evidence type="ECO:0000313" key="14">
    <source>
        <dbReference type="Proteomes" id="UP000179734"/>
    </source>
</evidence>
<keyword evidence="14" id="KW-1185">Reference proteome</keyword>
<dbReference type="SMART" id="SM00829">
    <property type="entry name" value="PKS_ER"/>
    <property type="match status" value="1"/>
</dbReference>
<comment type="catalytic activity">
    <reaction evidence="8">
        <text>a secondary alcohol + NAD(+) = a ketone + NADH + H(+)</text>
        <dbReference type="Rhea" id="RHEA:10740"/>
        <dbReference type="ChEBI" id="CHEBI:15378"/>
        <dbReference type="ChEBI" id="CHEBI:17087"/>
        <dbReference type="ChEBI" id="CHEBI:35681"/>
        <dbReference type="ChEBI" id="CHEBI:57540"/>
        <dbReference type="ChEBI" id="CHEBI:57945"/>
        <dbReference type="EC" id="1.1.1.1"/>
    </reaction>
</comment>
<dbReference type="InterPro" id="IPR013154">
    <property type="entry name" value="ADH-like_N"/>
</dbReference>
<dbReference type="PANTHER" id="PTHR43880:SF12">
    <property type="entry name" value="ALCOHOL DEHYDROGENASE CLASS-3"/>
    <property type="match status" value="1"/>
</dbReference>
<dbReference type="GO" id="GO:0005829">
    <property type="term" value="C:cytosol"/>
    <property type="evidence" value="ECO:0007669"/>
    <property type="project" value="TreeGrafter"/>
</dbReference>
<dbReference type="InterPro" id="IPR011032">
    <property type="entry name" value="GroES-like_sf"/>
</dbReference>
<dbReference type="InterPro" id="IPR023921">
    <property type="entry name" value="ADH_Zn_actinomycetes"/>
</dbReference>
<evidence type="ECO:0000256" key="3">
    <source>
        <dbReference type="ARBA" id="ARBA00013190"/>
    </source>
</evidence>
<evidence type="ECO:0000256" key="6">
    <source>
        <dbReference type="ARBA" id="ARBA00023002"/>
    </source>
</evidence>
<dbReference type="InterPro" id="IPR013149">
    <property type="entry name" value="ADH-like_C"/>
</dbReference>
<dbReference type="AlphaFoldDB" id="A0A1S1NKS5"/>
<evidence type="ECO:0000256" key="10">
    <source>
        <dbReference type="RuleBase" id="RU361277"/>
    </source>
</evidence>
<evidence type="ECO:0000256" key="9">
    <source>
        <dbReference type="ARBA" id="ARBA00049243"/>
    </source>
</evidence>
<dbReference type="EMBL" id="MLQM01000001">
    <property type="protein sequence ID" value="OHV06903.1"/>
    <property type="molecule type" value="Genomic_DNA"/>
</dbReference>
<evidence type="ECO:0000313" key="13">
    <source>
        <dbReference type="EMBL" id="PQM47975.1"/>
    </source>
</evidence>
<dbReference type="SUPFAM" id="SSF50129">
    <property type="entry name" value="GroES-like"/>
    <property type="match status" value="2"/>
</dbReference>
<dbReference type="InterPro" id="IPR036291">
    <property type="entry name" value="NAD(P)-bd_dom_sf"/>
</dbReference>
<comment type="caution">
    <text evidence="12">The sequence shown here is derived from an EMBL/GenBank/DDBJ whole genome shotgun (WGS) entry which is preliminary data.</text>
</comment>
<proteinExistence type="inferred from homology"/>
<comment type="catalytic activity">
    <reaction evidence="9">
        <text>a primary alcohol + NAD(+) = an aldehyde + NADH + H(+)</text>
        <dbReference type="Rhea" id="RHEA:10736"/>
        <dbReference type="ChEBI" id="CHEBI:15378"/>
        <dbReference type="ChEBI" id="CHEBI:15734"/>
        <dbReference type="ChEBI" id="CHEBI:17478"/>
        <dbReference type="ChEBI" id="CHEBI:57540"/>
        <dbReference type="ChEBI" id="CHEBI:57945"/>
        <dbReference type="EC" id="1.1.1.1"/>
    </reaction>
</comment>
<feature type="domain" description="Enoyl reductase (ER)" evidence="11">
    <location>
        <begin position="12"/>
        <end position="369"/>
    </location>
</feature>
<evidence type="ECO:0000256" key="2">
    <source>
        <dbReference type="ARBA" id="ARBA00008072"/>
    </source>
</evidence>
<dbReference type="InterPro" id="IPR002328">
    <property type="entry name" value="ADH_Zn_CS"/>
</dbReference>
<organism evidence="12 14">
    <name type="scientific">Mycobacterium talmoniae</name>
    <dbReference type="NCBI Taxonomy" id="1858794"/>
    <lineage>
        <taxon>Bacteria</taxon>
        <taxon>Bacillati</taxon>
        <taxon>Actinomycetota</taxon>
        <taxon>Actinomycetes</taxon>
        <taxon>Mycobacteriales</taxon>
        <taxon>Mycobacteriaceae</taxon>
        <taxon>Mycobacterium</taxon>
    </lineage>
</organism>
<comment type="cofactor">
    <cofactor evidence="1 10">
        <name>Zn(2+)</name>
        <dbReference type="ChEBI" id="CHEBI:29105"/>
    </cofactor>
</comment>
<dbReference type="Pfam" id="PF00107">
    <property type="entry name" value="ADH_zinc_N"/>
    <property type="match status" value="1"/>
</dbReference>
<evidence type="ECO:0000313" key="15">
    <source>
        <dbReference type="Proteomes" id="UP000238296"/>
    </source>
</evidence>
<evidence type="ECO:0000256" key="5">
    <source>
        <dbReference type="ARBA" id="ARBA00022833"/>
    </source>
</evidence>
<dbReference type="Proteomes" id="UP000238296">
    <property type="component" value="Unassembled WGS sequence"/>
</dbReference>
<evidence type="ECO:0000256" key="1">
    <source>
        <dbReference type="ARBA" id="ARBA00001947"/>
    </source>
</evidence>
<dbReference type="Proteomes" id="UP000179734">
    <property type="component" value="Unassembled WGS sequence"/>
</dbReference>
<protein>
    <recommendedName>
        <fullName evidence="3">alcohol dehydrogenase</fullName>
        <ecNumber evidence="3">1.1.1.1</ecNumber>
    </recommendedName>
</protein>
<reference evidence="12 14" key="1">
    <citation type="submission" date="2016-10" db="EMBL/GenBank/DDBJ databases">
        <title>Genome sequence of Mycobacterium talmonii.</title>
        <authorList>
            <person name="Greninger A.L."/>
            <person name="Elliott B."/>
            <person name="Vasireddy S."/>
            <person name="Vasireddy R."/>
        </authorList>
    </citation>
    <scope>NUCLEOTIDE SEQUENCE [LARGE SCALE GENOMIC DNA]</scope>
    <source>
        <strain evidence="12">MO-5499</strain>
        <strain evidence="14">NE-TNMC-100812</strain>
    </source>
</reference>
<keyword evidence="6 13" id="KW-0560">Oxidoreductase</keyword>
<dbReference type="GO" id="GO:0008270">
    <property type="term" value="F:zinc ion binding"/>
    <property type="evidence" value="ECO:0007669"/>
    <property type="project" value="InterPro"/>
</dbReference>
<dbReference type="InterPro" id="IPR020843">
    <property type="entry name" value="ER"/>
</dbReference>
<dbReference type="Gene3D" id="3.40.50.720">
    <property type="entry name" value="NAD(P)-binding Rossmann-like Domain"/>
    <property type="match status" value="1"/>
</dbReference>
<gene>
    <name evidence="13" type="primary">adhB_2</name>
    <name evidence="12" type="ORF">BKN37_00210</name>
    <name evidence="13" type="ORF">C1Y40_01798</name>
</gene>
<reference evidence="13 15" key="2">
    <citation type="journal article" date="2017" name="Int. J. Syst. Evol. Microbiol.">
        <title>Mycobacterium talmoniae sp. nov., a slowly growing mycobacterium isolated from human respiratory samples.</title>
        <authorList>
            <person name="Davidson R.M."/>
            <person name="DeGroote M.A."/>
            <person name="Marola J.L."/>
            <person name="Buss S."/>
            <person name="Jones V."/>
            <person name="McNeil M.R."/>
            <person name="Freifeld A.G."/>
            <person name="Elaine Epperson L."/>
            <person name="Hasan N.A."/>
            <person name="Jackson M."/>
            <person name="Iwen P.C."/>
            <person name="Salfinger M."/>
            <person name="Strong M."/>
        </authorList>
    </citation>
    <scope>NUCLEOTIDE SEQUENCE [LARGE SCALE GENOMIC DNA]</scope>
    <source>
        <strain evidence="13 15">ATCC BAA-2683</strain>
    </source>
</reference>
<dbReference type="EMBL" id="PPEA01000254">
    <property type="protein sequence ID" value="PQM47975.1"/>
    <property type="molecule type" value="Genomic_DNA"/>
</dbReference>
<name>A0A1S1NKS5_9MYCO</name>
<sequence>MKTTAAILWEVGQRWSVEEVELDDPMPGEVRVRLASSGLCHSDDHGVKGDMPIGLPLVGGHEGAGVVEEVGAGVTRLKPGDHVVMAFMPACGHCRWCASGNSVLCDHGAVIMAGLPIADGKPRTHARGQGLGRMSLLGTFSPYAVVHQDSCVKIDDDIPLELASLVGCGVATGFGAAVNRAQVGPGDTVVVVGCGGLGSSAIQGSRIAGAEVIVAVDPVPFRRQQSELLGATHSAASMEEAMPLVTELTKGVMADKTIMTASLMTGDMLLPLMLLTRKGGRACLTSVANPNVTNVDVVLVDVILSQKEIVGNVFGGCNPHADLPRLLSLYKRGELKLKELVTKTYTLDQVNEGYDDLLSGTIMRGMITF</sequence>
<dbReference type="PROSITE" id="PS00059">
    <property type="entry name" value="ADH_ZINC"/>
    <property type="match status" value="1"/>
</dbReference>
<dbReference type="CDD" id="cd08279">
    <property type="entry name" value="Zn_ADH_class_III"/>
    <property type="match status" value="1"/>
</dbReference>